<dbReference type="RefSeq" id="WP_010538938.1">
    <property type="nucleotide sequence ID" value="NZ_CAXKYA010000019.1"/>
</dbReference>
<reference evidence="3 5" key="1">
    <citation type="submission" date="2015-09" db="EMBL/GenBank/DDBJ databases">
        <authorList>
            <consortium name="Pathogen Informatics"/>
        </authorList>
    </citation>
    <scope>NUCLEOTIDE SEQUENCE [LARGE SCALE GENOMIC DNA]</scope>
    <source>
        <strain evidence="3 5">2789STDY5834846</strain>
    </source>
</reference>
<dbReference type="Pfam" id="PF00534">
    <property type="entry name" value="Glycos_transf_1"/>
    <property type="match status" value="1"/>
</dbReference>
<proteinExistence type="predicted"/>
<evidence type="ECO:0000313" key="4">
    <source>
        <dbReference type="EMBL" id="MCS2794564.1"/>
    </source>
</evidence>
<accession>A0A642MI47</accession>
<dbReference type="AlphaFoldDB" id="A0A642MI47"/>
<protein>
    <submittedName>
        <fullName evidence="4">Glycosyltransferase family 4 protein</fullName>
    </submittedName>
    <submittedName>
        <fullName evidence="3">LPS biosynthesis related glycosyltransferase</fullName>
        <ecNumber evidence="3">2.4.1.250</ecNumber>
    </submittedName>
</protein>
<dbReference type="EC" id="2.4.1.250" evidence="3"/>
<dbReference type="EMBL" id="CZAE01000016">
    <property type="protein sequence ID" value="CUP71605.1"/>
    <property type="molecule type" value="Genomic_DNA"/>
</dbReference>
<evidence type="ECO:0000313" key="5">
    <source>
        <dbReference type="Proteomes" id="UP000095606"/>
    </source>
</evidence>
<organism evidence="3 5">
    <name type="scientific">Bacteroides faecis</name>
    <dbReference type="NCBI Taxonomy" id="674529"/>
    <lineage>
        <taxon>Bacteria</taxon>
        <taxon>Pseudomonadati</taxon>
        <taxon>Bacteroidota</taxon>
        <taxon>Bacteroidia</taxon>
        <taxon>Bacteroidales</taxon>
        <taxon>Bacteroidaceae</taxon>
        <taxon>Bacteroides</taxon>
    </lineage>
</organism>
<evidence type="ECO:0000259" key="2">
    <source>
        <dbReference type="Pfam" id="PF13439"/>
    </source>
</evidence>
<dbReference type="PANTHER" id="PTHR12526">
    <property type="entry name" value="GLYCOSYLTRANSFERASE"/>
    <property type="match status" value="1"/>
</dbReference>
<dbReference type="GeneID" id="69591502"/>
<evidence type="ECO:0000259" key="1">
    <source>
        <dbReference type="Pfam" id="PF00534"/>
    </source>
</evidence>
<feature type="domain" description="Glycosyl transferase family 1" evidence="1">
    <location>
        <begin position="182"/>
        <end position="320"/>
    </location>
</feature>
<keyword evidence="3" id="KW-0808">Transferase</keyword>
<dbReference type="GO" id="GO:0102710">
    <property type="term" value="F:D-inositol-3-phosphate glycosyltransferase activity"/>
    <property type="evidence" value="ECO:0007669"/>
    <property type="project" value="UniProtKB-EC"/>
</dbReference>
<reference evidence="4" key="2">
    <citation type="submission" date="2022-08" db="EMBL/GenBank/DDBJ databases">
        <title>Genome Sequencing of Bacteroides fragilis Group Isolates with Nanopore Technology.</title>
        <authorList>
            <person name="Tisza M.J."/>
            <person name="Smith D."/>
            <person name="Dekker J.P."/>
        </authorList>
    </citation>
    <scope>NUCLEOTIDE SEQUENCE</scope>
    <source>
        <strain evidence="4">BFG-351</strain>
    </source>
</reference>
<dbReference type="Pfam" id="PF13439">
    <property type="entry name" value="Glyco_transf_4"/>
    <property type="match status" value="1"/>
</dbReference>
<accession>A0A174QLJ1</accession>
<evidence type="ECO:0000313" key="3">
    <source>
        <dbReference type="EMBL" id="CUP71605.1"/>
    </source>
</evidence>
<dbReference type="InterPro" id="IPR028098">
    <property type="entry name" value="Glyco_trans_4-like_N"/>
</dbReference>
<dbReference type="InterPro" id="IPR001296">
    <property type="entry name" value="Glyco_trans_1"/>
</dbReference>
<dbReference type="CDD" id="cd03801">
    <property type="entry name" value="GT4_PimA-like"/>
    <property type="match status" value="1"/>
</dbReference>
<feature type="domain" description="Glycosyltransferase subfamily 4-like N-terminal" evidence="2">
    <location>
        <begin position="55"/>
        <end position="154"/>
    </location>
</feature>
<sequence>MRVLFIVPSLKNAGPVIVVYDLVHLLIKRGHKCCVCYFDKVEELSFNCDVVQISMRQKINFSDYDIVHTHGYRPQLYVFLHKSWNKSSTRFVTTMHNYLFSDFGYTYGKIRGLIYGTLYLLVNLRADKIVALSKDAQHYYSRFLPSCKLTYAYNTRVCDFSKKLSTEEERELLAFRGESARLVGTSCALSPLKGLDLIIQALQELPQTKFCIIGDGKIKNDLIQLSVKLKVSDRVLFLGYKKDAYKYLPYFDVYAIPSHSEGFPLAMLEAAAYGKSIVASNLSVFKEIFTGDEISIFDLNDEKSVPNAIERAFLEKEKLSRNAKLKYGNVYSPDNFVSRYLAIYTKLLLE</sequence>
<dbReference type="SUPFAM" id="SSF53756">
    <property type="entry name" value="UDP-Glycosyltransferase/glycogen phosphorylase"/>
    <property type="match status" value="1"/>
</dbReference>
<gene>
    <name evidence="3" type="primary">mshA_1</name>
    <name evidence="3" type="ORF">ERS852461_03215</name>
    <name evidence="4" type="ORF">NXW97_21650</name>
</gene>
<keyword evidence="3" id="KW-0328">Glycosyltransferase</keyword>
<name>A0A642MI47_9BACE</name>
<dbReference type="EMBL" id="JANUTS010000001">
    <property type="protein sequence ID" value="MCS2794564.1"/>
    <property type="molecule type" value="Genomic_DNA"/>
</dbReference>
<dbReference type="Gene3D" id="3.40.50.2000">
    <property type="entry name" value="Glycogen Phosphorylase B"/>
    <property type="match status" value="2"/>
</dbReference>
<dbReference type="Proteomes" id="UP001204548">
    <property type="component" value="Unassembled WGS sequence"/>
</dbReference>
<dbReference type="Proteomes" id="UP000095606">
    <property type="component" value="Unassembled WGS sequence"/>
</dbReference>